<dbReference type="InterPro" id="IPR032675">
    <property type="entry name" value="LRR_dom_sf"/>
</dbReference>
<proteinExistence type="predicted"/>
<evidence type="ECO:0000313" key="1">
    <source>
        <dbReference type="Proteomes" id="UP000492821"/>
    </source>
</evidence>
<dbReference type="WBParaSite" id="Pan_g17126.t1">
    <property type="protein sequence ID" value="Pan_g17126.t1"/>
    <property type="gene ID" value="Pan_g17126"/>
</dbReference>
<dbReference type="Gene3D" id="3.80.10.10">
    <property type="entry name" value="Ribonuclease Inhibitor"/>
    <property type="match status" value="1"/>
</dbReference>
<dbReference type="Proteomes" id="UP000492821">
    <property type="component" value="Unassembled WGS sequence"/>
</dbReference>
<evidence type="ECO:0000313" key="2">
    <source>
        <dbReference type="WBParaSite" id="Pan_g17126.t1"/>
    </source>
</evidence>
<name>A0A7E4V6I0_PANRE</name>
<keyword evidence="1" id="KW-1185">Reference proteome</keyword>
<organism evidence="1 2">
    <name type="scientific">Panagrellus redivivus</name>
    <name type="common">Microworm</name>
    <dbReference type="NCBI Taxonomy" id="6233"/>
    <lineage>
        <taxon>Eukaryota</taxon>
        <taxon>Metazoa</taxon>
        <taxon>Ecdysozoa</taxon>
        <taxon>Nematoda</taxon>
        <taxon>Chromadorea</taxon>
        <taxon>Rhabditida</taxon>
        <taxon>Tylenchina</taxon>
        <taxon>Panagrolaimomorpha</taxon>
        <taxon>Panagrolaimoidea</taxon>
        <taxon>Panagrolaimidae</taxon>
        <taxon>Panagrellus</taxon>
    </lineage>
</organism>
<accession>A0A7E4V6I0</accession>
<reference evidence="2" key="2">
    <citation type="submission" date="2020-10" db="UniProtKB">
        <authorList>
            <consortium name="WormBaseParasite"/>
        </authorList>
    </citation>
    <scope>IDENTIFICATION</scope>
</reference>
<reference evidence="1" key="1">
    <citation type="journal article" date="2013" name="Genetics">
        <title>The draft genome and transcriptome of Panagrellus redivivus are shaped by the harsh demands of a free-living lifestyle.</title>
        <authorList>
            <person name="Srinivasan J."/>
            <person name="Dillman A.R."/>
            <person name="Macchietto M.G."/>
            <person name="Heikkinen L."/>
            <person name="Lakso M."/>
            <person name="Fracchia K.M."/>
            <person name="Antoshechkin I."/>
            <person name="Mortazavi A."/>
            <person name="Wong G."/>
            <person name="Sternberg P.W."/>
        </authorList>
    </citation>
    <scope>NUCLEOTIDE SEQUENCE [LARGE SCALE GENOMIC DNA]</scope>
    <source>
        <strain evidence="1">MT8872</strain>
    </source>
</reference>
<dbReference type="SUPFAM" id="SSF52047">
    <property type="entry name" value="RNI-like"/>
    <property type="match status" value="1"/>
</dbReference>
<protein>
    <submittedName>
        <fullName evidence="2">Uncharacterized protein</fullName>
    </submittedName>
</protein>
<sequence>MWRFFAVDFTRLRAQWLCQSRLTKQPRKRVSFKLDRSPSPTPSSSATELTATLALVAPRPPISVDIVVFLTSETTMTFEVEVIAGRSQRFYDINADKLQNLEKVFLSHCHAKSLSIRVVNVGGPKSKPLHTVNLSSFSCLKDLTRLELEMNDSATIQCDNPFLFRLNHLSLSKCQMTTYDFGILMNCLAGTLESLDLNQVSLVDSQCSQNVATLLGEMGRLYNLKSLKLDRTWSEFQKDSIRFTCPRLICLSLLKVNFEDLFSSALRTFTSTLMALVLTIEGRDYRITDVDALLHKFHEFAAKNYSTVKFGFKKRLRPKAVQPGTDAKTEFSFVLGWPQIEPSDTAADVSERVEEIFAFESLKVYVPARQRQLQIRSTPSPASSTGSSSPVVYESESFVTALETMSPSVEISAA</sequence>
<dbReference type="AlphaFoldDB" id="A0A7E4V6I0"/>